<dbReference type="SMART" id="SM00422">
    <property type="entry name" value="HTH_MERR"/>
    <property type="match status" value="1"/>
</dbReference>
<accession>A0A5C0ARM0</accession>
<evidence type="ECO:0000256" key="2">
    <source>
        <dbReference type="SAM" id="MobiDB-lite"/>
    </source>
</evidence>
<dbReference type="InterPro" id="IPR000551">
    <property type="entry name" value="MerR-type_HTH_dom"/>
</dbReference>
<dbReference type="InterPro" id="IPR009061">
    <property type="entry name" value="DNA-bd_dom_put_sf"/>
</dbReference>
<dbReference type="CDD" id="cd04776">
    <property type="entry name" value="HTH_GnyR"/>
    <property type="match status" value="1"/>
</dbReference>
<sequence length="185" mass="20000">MATPSTKPPVQTAATTAPTTPPAASSATYTISALAREFDITPRAIRFYEDQGILSPSRAGRNRVYAARDRARLKLLLRGKRLGLSLSEVRSLIDMYDSPRDTEAQLREFLAVLARHRATLERQREDIGVTLAEISAHETQCHALLVAQETASAAADSADSQAASTKTPTKAPAKRARSRATAAQE</sequence>
<gene>
    <name evidence="4" type="ORF">FXN63_01205</name>
</gene>
<feature type="compositionally biased region" description="Low complexity" evidence="2">
    <location>
        <begin position="8"/>
        <end position="25"/>
    </location>
</feature>
<evidence type="ECO:0000259" key="3">
    <source>
        <dbReference type="PROSITE" id="PS50937"/>
    </source>
</evidence>
<dbReference type="PANTHER" id="PTHR30204:SF58">
    <property type="entry name" value="HTH-TYPE TRANSCRIPTIONAL REGULATOR YFMP"/>
    <property type="match status" value="1"/>
</dbReference>
<reference evidence="4 5" key="1">
    <citation type="submission" date="2019-08" db="EMBL/GenBank/DDBJ databases">
        <title>Amphibian skin-associated Pigmentiphaga: genome sequence and occurrence across geography and hosts.</title>
        <authorList>
            <person name="Bletz M.C."/>
            <person name="Bunk B."/>
            <person name="Sproeer C."/>
            <person name="Biwer P."/>
            <person name="Reiter S."/>
            <person name="Rabemananjara F.C.E."/>
            <person name="Schulz S."/>
            <person name="Overmann J."/>
            <person name="Vences M."/>
        </authorList>
    </citation>
    <scope>NUCLEOTIDE SEQUENCE [LARGE SCALE GENOMIC DNA]</scope>
    <source>
        <strain evidence="4 5">Mada1488</strain>
    </source>
</reference>
<protein>
    <submittedName>
        <fullName evidence="4">MerR family DNA-binding transcriptional regulator</fullName>
    </submittedName>
</protein>
<feature type="region of interest" description="Disordered" evidence="2">
    <location>
        <begin position="1"/>
        <end position="25"/>
    </location>
</feature>
<dbReference type="KEGG" id="pacr:FXN63_01205"/>
<dbReference type="Pfam" id="PF13411">
    <property type="entry name" value="MerR_1"/>
    <property type="match status" value="1"/>
</dbReference>
<dbReference type="PROSITE" id="PS50937">
    <property type="entry name" value="HTH_MERR_2"/>
    <property type="match status" value="1"/>
</dbReference>
<name>A0A5C0ARM0_9BURK</name>
<keyword evidence="1 4" id="KW-0238">DNA-binding</keyword>
<dbReference type="InterPro" id="IPR047057">
    <property type="entry name" value="MerR_fam"/>
</dbReference>
<organism evidence="4 5">
    <name type="scientific">Pigmentiphaga aceris</name>
    <dbReference type="NCBI Taxonomy" id="1940612"/>
    <lineage>
        <taxon>Bacteria</taxon>
        <taxon>Pseudomonadati</taxon>
        <taxon>Pseudomonadota</taxon>
        <taxon>Betaproteobacteria</taxon>
        <taxon>Burkholderiales</taxon>
        <taxon>Alcaligenaceae</taxon>
        <taxon>Pigmentiphaga</taxon>
    </lineage>
</organism>
<evidence type="ECO:0000313" key="5">
    <source>
        <dbReference type="Proteomes" id="UP000325161"/>
    </source>
</evidence>
<dbReference type="OrthoDB" id="9803659at2"/>
<feature type="compositionally biased region" description="Low complexity" evidence="2">
    <location>
        <begin position="155"/>
        <end position="171"/>
    </location>
</feature>
<feature type="region of interest" description="Disordered" evidence="2">
    <location>
        <begin position="155"/>
        <end position="185"/>
    </location>
</feature>
<proteinExistence type="predicted"/>
<dbReference type="RefSeq" id="WP_148812068.1">
    <property type="nucleotide sequence ID" value="NZ_CP043046.1"/>
</dbReference>
<dbReference type="Proteomes" id="UP000325161">
    <property type="component" value="Chromosome"/>
</dbReference>
<dbReference type="EMBL" id="CP043046">
    <property type="protein sequence ID" value="QEI04605.1"/>
    <property type="molecule type" value="Genomic_DNA"/>
</dbReference>
<evidence type="ECO:0000313" key="4">
    <source>
        <dbReference type="EMBL" id="QEI04605.1"/>
    </source>
</evidence>
<evidence type="ECO:0000256" key="1">
    <source>
        <dbReference type="ARBA" id="ARBA00023125"/>
    </source>
</evidence>
<dbReference type="PANTHER" id="PTHR30204">
    <property type="entry name" value="REDOX-CYCLING DRUG-SENSING TRANSCRIPTIONAL ACTIVATOR SOXR"/>
    <property type="match status" value="1"/>
</dbReference>
<feature type="domain" description="HTH merR-type" evidence="3">
    <location>
        <begin position="28"/>
        <end position="95"/>
    </location>
</feature>
<keyword evidence="5" id="KW-1185">Reference proteome</keyword>
<dbReference type="Gene3D" id="1.10.1660.10">
    <property type="match status" value="1"/>
</dbReference>
<dbReference type="GO" id="GO:0003677">
    <property type="term" value="F:DNA binding"/>
    <property type="evidence" value="ECO:0007669"/>
    <property type="project" value="UniProtKB-KW"/>
</dbReference>
<dbReference type="AlphaFoldDB" id="A0A5C0ARM0"/>
<dbReference type="GO" id="GO:0003700">
    <property type="term" value="F:DNA-binding transcription factor activity"/>
    <property type="evidence" value="ECO:0007669"/>
    <property type="project" value="InterPro"/>
</dbReference>
<dbReference type="SUPFAM" id="SSF46955">
    <property type="entry name" value="Putative DNA-binding domain"/>
    <property type="match status" value="1"/>
</dbReference>